<reference evidence="2" key="1">
    <citation type="submission" date="2021-08" db="EMBL/GenBank/DDBJ databases">
        <title>WGS assembly of Ceratopteris richardii.</title>
        <authorList>
            <person name="Marchant D.B."/>
            <person name="Chen G."/>
            <person name="Jenkins J."/>
            <person name="Shu S."/>
            <person name="Leebens-Mack J."/>
            <person name="Grimwood J."/>
            <person name="Schmutz J."/>
            <person name="Soltis P."/>
            <person name="Soltis D."/>
            <person name="Chen Z.-H."/>
        </authorList>
    </citation>
    <scope>NUCLEOTIDE SEQUENCE</scope>
    <source>
        <strain evidence="2">Whitten #5841</strain>
        <tissue evidence="2">Leaf</tissue>
    </source>
</reference>
<dbReference type="SUPFAM" id="SSF53383">
    <property type="entry name" value="PLP-dependent transferases"/>
    <property type="match status" value="1"/>
</dbReference>
<proteinExistence type="predicted"/>
<evidence type="ECO:0000313" key="2">
    <source>
        <dbReference type="EMBL" id="KAH7426896.1"/>
    </source>
</evidence>
<dbReference type="InterPro" id="IPR015421">
    <property type="entry name" value="PyrdxlP-dep_Trfase_major"/>
</dbReference>
<feature type="region of interest" description="Disordered" evidence="1">
    <location>
        <begin position="30"/>
        <end position="50"/>
    </location>
</feature>
<dbReference type="EMBL" id="CM035415">
    <property type="protein sequence ID" value="KAH7426896.1"/>
    <property type="molecule type" value="Genomic_DNA"/>
</dbReference>
<feature type="region of interest" description="Disordered" evidence="1">
    <location>
        <begin position="278"/>
        <end position="303"/>
    </location>
</feature>
<keyword evidence="3" id="KW-1185">Reference proteome</keyword>
<comment type="caution">
    <text evidence="2">The sequence shown here is derived from an EMBL/GenBank/DDBJ whole genome shotgun (WGS) entry which is preliminary data.</text>
</comment>
<dbReference type="PANTHER" id="PTHR14237">
    <property type="entry name" value="MOLYBDOPTERIN COFACTOR SULFURASE MOSC"/>
    <property type="match status" value="1"/>
</dbReference>
<dbReference type="AlphaFoldDB" id="A0A8T2TZ13"/>
<evidence type="ECO:0000256" key="1">
    <source>
        <dbReference type="SAM" id="MobiDB-lite"/>
    </source>
</evidence>
<dbReference type="InterPro" id="IPR015424">
    <property type="entry name" value="PyrdxlP-dep_Trfase"/>
</dbReference>
<accession>A0A8T2TZ13</accession>
<feature type="region of interest" description="Disordered" evidence="1">
    <location>
        <begin position="703"/>
        <end position="728"/>
    </location>
</feature>
<dbReference type="OrthoDB" id="10264306at2759"/>
<feature type="region of interest" description="Disordered" evidence="1">
    <location>
        <begin position="438"/>
        <end position="525"/>
    </location>
</feature>
<dbReference type="Proteomes" id="UP000825935">
    <property type="component" value="Chromosome 10"/>
</dbReference>
<sequence>MPCKPTTLCSSLLPNQKKKQRDAAVADVLEPVHRGKRRSPWPPAAAGADTGGYLARRSSSQVHREFLRVTVGSSDDKLTSIDSIPSYEQAYEQFVASYPRFSETQTMDSIRLHEYSHLEEEDLACLDYCGFGLFSQAQQEDIAPEEDGYSSRFSLTEISANLWSHALFGYAAKGTMEYAIRARIMEFLSLPVSEYSMVFTSSRGATFKLLADAYPWSSSSHLVTMYDYESESVGWMEKRAAEGGANVYRARFRWPSLRVCSAELKKVLTAGSGKKIKVMRGKKQQQANDSDSRYFSDAHPPSRPSVASWLDRVSLQQQNHRKGDEKKGLFVFPVQSRISGAKYSYQWMSLAQQNQWRVLLDASALGPKDMDSLGLSLFRPDFITASFYRLFGGDPSGFGCLLIKNSVAQSIQGSSGAPVSGMVHITPLRCQWDFTSSSLSEDSGRYDDTRTASSFSGPMPPIEELDVPFLPDADGRHVSEDDRNSAFEDAEVSSCGTSEDGHESPLSGDGGHNSLVETSDAELGDPLPDSHLHSTVPTGNSLMARRDNLSSKNLIKGLCSGLLHLHSGRVGNSADSIEEVGEVMKEPSRERHKKSSIAKRVAFQKKGFLDAEKPALSVSSNKSQCDKHGNGGPGEPVPERLILVLRRIREEQTFIEDGTAPVCPQVKNQDQLILEQADNGGPLHQEGEPIEDAVDQGGFGTVEESEGEIEFQKPASQSGHEGTDRATLEVNESDVNVGTDALKDAIAKEPASAICRETEGGFRLLGRRDLDPVSLGRALFPGSGEESFALRSASSGQGMEFSMGRSIVSKSDEDQAEEEYLQEPQLLCKSLDHADMMGLNRTSARLRYLINWLVRSLLVLQHPNKDISLVRIYGPQVKYDRGASVAFNIFDSEGKAVQPEMVRMLADRVNISLGLGFLRNLCIRGNTLEAPFPNHSEEILAHMSNKAPSPGSSRMEVLTAALGLLSDFRDVFRLWSFVAKFLDPNFISSELRYHQTASSSSSLCI</sequence>
<feature type="compositionally biased region" description="Basic and acidic residues" evidence="1">
    <location>
        <begin position="473"/>
        <end position="486"/>
    </location>
</feature>
<organism evidence="2 3">
    <name type="scientific">Ceratopteris richardii</name>
    <name type="common">Triangle waterfern</name>
    <dbReference type="NCBI Taxonomy" id="49495"/>
    <lineage>
        <taxon>Eukaryota</taxon>
        <taxon>Viridiplantae</taxon>
        <taxon>Streptophyta</taxon>
        <taxon>Embryophyta</taxon>
        <taxon>Tracheophyta</taxon>
        <taxon>Polypodiopsida</taxon>
        <taxon>Polypodiidae</taxon>
        <taxon>Polypodiales</taxon>
        <taxon>Pteridineae</taxon>
        <taxon>Pteridaceae</taxon>
        <taxon>Parkerioideae</taxon>
        <taxon>Ceratopteris</taxon>
    </lineage>
</organism>
<dbReference type="OMA" id="HEVHERQ"/>
<gene>
    <name evidence="2" type="ORF">KP509_10G021100</name>
</gene>
<name>A0A8T2TZ13_CERRI</name>
<dbReference type="Gene3D" id="3.40.640.10">
    <property type="entry name" value="Type I PLP-dependent aspartate aminotransferase-like (Major domain)"/>
    <property type="match status" value="1"/>
</dbReference>
<protein>
    <recommendedName>
        <fullName evidence="4">Molybdenum cofactor sulfurase</fullName>
    </recommendedName>
</protein>
<dbReference type="PANTHER" id="PTHR14237:SF76">
    <property type="entry name" value="OS03G0765800 PROTEIN"/>
    <property type="match status" value="1"/>
</dbReference>
<feature type="region of interest" description="Disordered" evidence="1">
    <location>
        <begin position="614"/>
        <end position="637"/>
    </location>
</feature>
<evidence type="ECO:0008006" key="4">
    <source>
        <dbReference type="Google" id="ProtNLM"/>
    </source>
</evidence>
<evidence type="ECO:0000313" key="3">
    <source>
        <dbReference type="Proteomes" id="UP000825935"/>
    </source>
</evidence>